<gene>
    <name evidence="1" type="ORF">TELCIR_23888</name>
</gene>
<sequence>MLMDLKFIDQNSNLALADEKDTGDDIPERLETTGMRQEADFDKMQEVKALMDEFNGPSAHRSFTYVISHYAVRAGRSRQPQRYPTGFASPPMEP</sequence>
<organism evidence="1 2">
    <name type="scientific">Teladorsagia circumcincta</name>
    <name type="common">Brown stomach worm</name>
    <name type="synonym">Ostertagia circumcincta</name>
    <dbReference type="NCBI Taxonomy" id="45464"/>
    <lineage>
        <taxon>Eukaryota</taxon>
        <taxon>Metazoa</taxon>
        <taxon>Ecdysozoa</taxon>
        <taxon>Nematoda</taxon>
        <taxon>Chromadorea</taxon>
        <taxon>Rhabditida</taxon>
        <taxon>Rhabditina</taxon>
        <taxon>Rhabditomorpha</taxon>
        <taxon>Strongyloidea</taxon>
        <taxon>Trichostrongylidae</taxon>
        <taxon>Teladorsagia</taxon>
    </lineage>
</organism>
<protein>
    <submittedName>
        <fullName evidence="1">Uncharacterized protein</fullName>
    </submittedName>
</protein>
<dbReference type="AlphaFoldDB" id="A0A2G9T9T2"/>
<reference evidence="1 2" key="1">
    <citation type="submission" date="2015-09" db="EMBL/GenBank/DDBJ databases">
        <title>Draft genome of the parasitic nematode Teladorsagia circumcincta isolate WARC Sus (inbred).</title>
        <authorList>
            <person name="Mitreva M."/>
        </authorList>
    </citation>
    <scope>NUCLEOTIDE SEQUENCE [LARGE SCALE GENOMIC DNA]</scope>
    <source>
        <strain evidence="1 2">S</strain>
    </source>
</reference>
<dbReference type="Proteomes" id="UP000230423">
    <property type="component" value="Unassembled WGS sequence"/>
</dbReference>
<name>A0A2G9T9T2_TELCI</name>
<accession>A0A2G9T9T2</accession>
<keyword evidence="2" id="KW-1185">Reference proteome</keyword>
<proteinExistence type="predicted"/>
<evidence type="ECO:0000313" key="1">
    <source>
        <dbReference type="EMBL" id="PIO54741.1"/>
    </source>
</evidence>
<dbReference type="EMBL" id="KZ392960">
    <property type="protein sequence ID" value="PIO54741.1"/>
    <property type="molecule type" value="Genomic_DNA"/>
</dbReference>
<evidence type="ECO:0000313" key="2">
    <source>
        <dbReference type="Proteomes" id="UP000230423"/>
    </source>
</evidence>